<evidence type="ECO:0000313" key="14">
    <source>
        <dbReference type="RefSeq" id="XP_022311982.1"/>
    </source>
</evidence>
<evidence type="ECO:0000256" key="1">
    <source>
        <dbReference type="ARBA" id="ARBA00004651"/>
    </source>
</evidence>
<keyword evidence="13" id="KW-1185">Reference proteome</keyword>
<comment type="subcellular location">
    <subcellularLocation>
        <location evidence="1">Cell membrane</location>
        <topology evidence="1">Multi-pass membrane protein</topology>
    </subcellularLocation>
</comment>
<evidence type="ECO:0000256" key="5">
    <source>
        <dbReference type="ARBA" id="ARBA00022692"/>
    </source>
</evidence>
<feature type="transmembrane region" description="Helical" evidence="12">
    <location>
        <begin position="130"/>
        <end position="152"/>
    </location>
</feature>
<feature type="transmembrane region" description="Helical" evidence="12">
    <location>
        <begin position="281"/>
        <end position="305"/>
    </location>
</feature>
<feature type="transmembrane region" description="Helical" evidence="12">
    <location>
        <begin position="195"/>
        <end position="219"/>
    </location>
</feature>
<feature type="transmembrane region" description="Helical" evidence="12">
    <location>
        <begin position="85"/>
        <end position="110"/>
    </location>
</feature>
<evidence type="ECO:0000256" key="8">
    <source>
        <dbReference type="ARBA" id="ARBA00023065"/>
    </source>
</evidence>
<feature type="transmembrane region" description="Helical" evidence="12">
    <location>
        <begin position="325"/>
        <end position="348"/>
    </location>
</feature>
<dbReference type="PROSITE" id="PS51257">
    <property type="entry name" value="PROKAR_LIPOPROTEIN"/>
    <property type="match status" value="1"/>
</dbReference>
<evidence type="ECO:0000313" key="15">
    <source>
        <dbReference type="RefSeq" id="XP_022311983.1"/>
    </source>
</evidence>
<dbReference type="Pfam" id="PF00474">
    <property type="entry name" value="SSF"/>
    <property type="match status" value="1"/>
</dbReference>
<evidence type="ECO:0000313" key="13">
    <source>
        <dbReference type="Proteomes" id="UP000694844"/>
    </source>
</evidence>
<dbReference type="NCBIfam" id="TIGR00813">
    <property type="entry name" value="sss"/>
    <property type="match status" value="1"/>
</dbReference>
<keyword evidence="10" id="KW-0739">Sodium transport</keyword>
<keyword evidence="8" id="KW-0406">Ion transport</keyword>
<feature type="transmembrane region" description="Helical" evidence="12">
    <location>
        <begin position="385"/>
        <end position="405"/>
    </location>
</feature>
<evidence type="ECO:0000256" key="3">
    <source>
        <dbReference type="ARBA" id="ARBA00022448"/>
    </source>
</evidence>
<dbReference type="InterPro" id="IPR038377">
    <property type="entry name" value="Na/Glc_symporter_sf"/>
</dbReference>
<dbReference type="GO" id="GO:0006814">
    <property type="term" value="P:sodium ion transport"/>
    <property type="evidence" value="ECO:0007669"/>
    <property type="project" value="UniProtKB-KW"/>
</dbReference>
<evidence type="ECO:0000256" key="12">
    <source>
        <dbReference type="SAM" id="Phobius"/>
    </source>
</evidence>
<dbReference type="Gene3D" id="1.20.1730.10">
    <property type="entry name" value="Sodium/glucose cotransporter"/>
    <property type="match status" value="1"/>
</dbReference>
<evidence type="ECO:0000256" key="2">
    <source>
        <dbReference type="ARBA" id="ARBA00006434"/>
    </source>
</evidence>
<dbReference type="KEGG" id="cvn:111117202"/>
<dbReference type="GeneID" id="111117202"/>
<accession>A0A8B8C8B3</accession>
<evidence type="ECO:0000256" key="9">
    <source>
        <dbReference type="ARBA" id="ARBA00023136"/>
    </source>
</evidence>
<comment type="similarity">
    <text evidence="2 11">Belongs to the sodium:solute symporter (SSF) (TC 2.A.21) family.</text>
</comment>
<keyword evidence="4" id="KW-1003">Cell membrane</keyword>
<feature type="transmembrane region" description="Helical" evidence="12">
    <location>
        <begin position="164"/>
        <end position="183"/>
    </location>
</feature>
<protein>
    <submittedName>
        <fullName evidence="14 15">Sodium-coupled monocarboxylate transporter 1-like</fullName>
    </submittedName>
</protein>
<dbReference type="RefSeq" id="XP_022311983.1">
    <property type="nucleotide sequence ID" value="XM_022456275.1"/>
</dbReference>
<dbReference type="CDD" id="cd11492">
    <property type="entry name" value="SLC5sbd_NIS-SMVT"/>
    <property type="match status" value="1"/>
</dbReference>
<feature type="transmembrane region" description="Helical" evidence="12">
    <location>
        <begin position="54"/>
        <end position="73"/>
    </location>
</feature>
<feature type="transmembrane region" description="Helical" evidence="12">
    <location>
        <begin position="442"/>
        <end position="461"/>
    </location>
</feature>
<proteinExistence type="inferred from homology"/>
<keyword evidence="6 12" id="KW-1133">Transmembrane helix</keyword>
<dbReference type="InterPro" id="IPR001734">
    <property type="entry name" value="Na/solute_symporter"/>
</dbReference>
<dbReference type="GO" id="GO:0015293">
    <property type="term" value="F:symporter activity"/>
    <property type="evidence" value="ECO:0007669"/>
    <property type="project" value="TreeGrafter"/>
</dbReference>
<dbReference type="PROSITE" id="PS50283">
    <property type="entry name" value="NA_SOLUT_SYMP_3"/>
    <property type="match status" value="1"/>
</dbReference>
<feature type="transmembrane region" description="Helical" evidence="12">
    <location>
        <begin position="417"/>
        <end position="437"/>
    </location>
</feature>
<feature type="transmembrane region" description="Helical" evidence="12">
    <location>
        <begin position="535"/>
        <end position="558"/>
    </location>
</feature>
<gene>
    <name evidence="14 15" type="primary">LOC111117202</name>
</gene>
<dbReference type="PANTHER" id="PTHR42985">
    <property type="entry name" value="SODIUM-COUPLED MONOCARBOXYLATE TRANSPORTER"/>
    <property type="match status" value="1"/>
</dbReference>
<evidence type="ECO:0000256" key="10">
    <source>
        <dbReference type="ARBA" id="ARBA00023201"/>
    </source>
</evidence>
<dbReference type="Proteomes" id="UP000694844">
    <property type="component" value="Chromosome 10"/>
</dbReference>
<feature type="transmembrane region" description="Helical" evidence="12">
    <location>
        <begin position="12"/>
        <end position="34"/>
    </location>
</feature>
<dbReference type="RefSeq" id="XP_022311982.1">
    <property type="nucleotide sequence ID" value="XM_022456274.1"/>
</dbReference>
<evidence type="ECO:0000256" key="11">
    <source>
        <dbReference type="RuleBase" id="RU362091"/>
    </source>
</evidence>
<evidence type="ECO:0000256" key="7">
    <source>
        <dbReference type="ARBA" id="ARBA00023053"/>
    </source>
</evidence>
<keyword evidence="5 12" id="KW-0812">Transmembrane</keyword>
<keyword evidence="3" id="KW-0813">Transport</keyword>
<dbReference type="OrthoDB" id="6132759at2759"/>
<dbReference type="PANTHER" id="PTHR42985:SF40">
    <property type="entry name" value="LD47995P-RELATED"/>
    <property type="match status" value="1"/>
</dbReference>
<name>A0A8B8C8B3_CRAVI</name>
<sequence length="643" mass="69652">MSSLNRDDGFSVADWVVFAGLLVISACIGIYYALSGGKQKTTKEFLMANRNLKIVPVAISILVSFLSAILILGAPAEMYTKGTQYYLYVFGQMAAVVLATVLFVPLFYPLKLTSMYEYIELRFKSRSARLTATIINILSSLIYTGVASFAPATALQAVTGFPEWASFLLIGCVCTFYTFMGGLKAVVWVDAFQAIIMFGSLLTIVVKATLEVGGFGRVWELNQEWGRINFWNFDVDPTVRHTFWALTVGGMINWVGAFGASQPSIQRFSALPSLREAKIAVLLNCVGLFLMVTTACLVGITVFAFYAMKGCDPYTSKEIQNTNQIIPLFVIQMLNYPGVPGLFIAGLFSGALSSVSSNLSSQVATSWEDIIKPHVKQRSEGTQTWITRMLVILFGVLGVGVSFIVRKLGGTVLQVSLSFMGAASGALNGFVVLGAFFPCCNWIGAIAGPLVSYAVMMWIGIAKYSVIGVKDTLEFPTGSCASNHTLSPSPVLYNYSATHVNQSVILTSLAGATTLANPQIPTERSALHDLYSLSYLWYSTLGLIIAVGVGLLVTAVTGPMKREEVDPRLLIPLGDRLCWCLPNSLRQSLCCRAKKPKDHKAHEQEEINGLNSDSKLVLGEQGGGEGNQTNAIQLTSVKNLNSL</sequence>
<keyword evidence="7" id="KW-0915">Sodium</keyword>
<dbReference type="GO" id="GO:0005886">
    <property type="term" value="C:plasma membrane"/>
    <property type="evidence" value="ECO:0007669"/>
    <property type="project" value="UniProtKB-SubCell"/>
</dbReference>
<evidence type="ECO:0000256" key="6">
    <source>
        <dbReference type="ARBA" id="ARBA00022989"/>
    </source>
</evidence>
<organism evidence="13 15">
    <name type="scientific">Crassostrea virginica</name>
    <name type="common">Eastern oyster</name>
    <dbReference type="NCBI Taxonomy" id="6565"/>
    <lineage>
        <taxon>Eukaryota</taxon>
        <taxon>Metazoa</taxon>
        <taxon>Spiralia</taxon>
        <taxon>Lophotrochozoa</taxon>
        <taxon>Mollusca</taxon>
        <taxon>Bivalvia</taxon>
        <taxon>Autobranchia</taxon>
        <taxon>Pteriomorphia</taxon>
        <taxon>Ostreida</taxon>
        <taxon>Ostreoidea</taxon>
        <taxon>Ostreidae</taxon>
        <taxon>Crassostrea</taxon>
    </lineage>
</organism>
<reference evidence="14 15" key="1">
    <citation type="submission" date="2025-04" db="UniProtKB">
        <authorList>
            <consortium name="RefSeq"/>
        </authorList>
    </citation>
    <scope>IDENTIFICATION</scope>
    <source>
        <tissue evidence="14 15">Whole sample</tissue>
    </source>
</reference>
<evidence type="ECO:0000256" key="4">
    <source>
        <dbReference type="ARBA" id="ARBA00022475"/>
    </source>
</evidence>
<dbReference type="InterPro" id="IPR051163">
    <property type="entry name" value="Sodium:Solute_Symporter_SSF"/>
</dbReference>
<feature type="transmembrane region" description="Helical" evidence="12">
    <location>
        <begin position="239"/>
        <end position="260"/>
    </location>
</feature>
<keyword evidence="9 12" id="KW-0472">Membrane</keyword>
<dbReference type="AlphaFoldDB" id="A0A8B8C8B3"/>